<comment type="caution">
    <text evidence="2">The sequence shown here is derived from an EMBL/GenBank/DDBJ whole genome shotgun (WGS) entry which is preliminary data.</text>
</comment>
<sequence length="86" mass="8567">MAEGNLTGACAQMTLGLSVLALLSAGVVNVVLAVTEWVLWPLVPGVGWPVVAALVVGLASAATPSRSRMLPAELLPGAAATPARHG</sequence>
<accession>A0A563EKM4</accession>
<organism evidence="2 3">
    <name type="scientific">Lentzea tibetensis</name>
    <dbReference type="NCBI Taxonomy" id="2591470"/>
    <lineage>
        <taxon>Bacteria</taxon>
        <taxon>Bacillati</taxon>
        <taxon>Actinomycetota</taxon>
        <taxon>Actinomycetes</taxon>
        <taxon>Pseudonocardiales</taxon>
        <taxon>Pseudonocardiaceae</taxon>
        <taxon>Lentzea</taxon>
    </lineage>
</organism>
<reference evidence="2 3" key="1">
    <citation type="submission" date="2019-07" db="EMBL/GenBank/DDBJ databases">
        <title>Lentzea xizangensis sp. nov., isolated from Qinghai-Tibetan Plateau Soils.</title>
        <authorList>
            <person name="Huang J."/>
        </authorList>
    </citation>
    <scope>NUCLEOTIDE SEQUENCE [LARGE SCALE GENOMIC DNA]</scope>
    <source>
        <strain evidence="2 3">FXJ1.1311</strain>
    </source>
</reference>
<name>A0A563EKM4_9PSEU</name>
<keyword evidence="1" id="KW-0812">Transmembrane</keyword>
<keyword evidence="3" id="KW-1185">Reference proteome</keyword>
<dbReference type="EMBL" id="VOBR01000026">
    <property type="protein sequence ID" value="TWP47431.1"/>
    <property type="molecule type" value="Genomic_DNA"/>
</dbReference>
<dbReference type="Proteomes" id="UP000316639">
    <property type="component" value="Unassembled WGS sequence"/>
</dbReference>
<feature type="transmembrane region" description="Helical" evidence="1">
    <location>
        <begin position="38"/>
        <end position="59"/>
    </location>
</feature>
<dbReference type="RefSeq" id="WP_146357900.1">
    <property type="nucleotide sequence ID" value="NZ_VOBR01000026.1"/>
</dbReference>
<evidence type="ECO:0000313" key="3">
    <source>
        <dbReference type="Proteomes" id="UP000316639"/>
    </source>
</evidence>
<gene>
    <name evidence="2" type="ORF">FKR81_32480</name>
</gene>
<keyword evidence="1" id="KW-1133">Transmembrane helix</keyword>
<evidence type="ECO:0000256" key="1">
    <source>
        <dbReference type="SAM" id="Phobius"/>
    </source>
</evidence>
<dbReference type="AlphaFoldDB" id="A0A563EKM4"/>
<protein>
    <submittedName>
        <fullName evidence="2">Uncharacterized protein</fullName>
    </submittedName>
</protein>
<evidence type="ECO:0000313" key="2">
    <source>
        <dbReference type="EMBL" id="TWP47431.1"/>
    </source>
</evidence>
<proteinExistence type="predicted"/>
<feature type="transmembrane region" description="Helical" evidence="1">
    <location>
        <begin position="12"/>
        <end position="32"/>
    </location>
</feature>
<keyword evidence="1" id="KW-0472">Membrane</keyword>